<name>A0A0A0KWV6_CUCSA</name>
<reference evidence="1 2" key="1">
    <citation type="journal article" date="2009" name="Nat. Genet.">
        <title>The genome of the cucumber, Cucumis sativus L.</title>
        <authorList>
            <person name="Huang S."/>
            <person name="Li R."/>
            <person name="Zhang Z."/>
            <person name="Li L."/>
            <person name="Gu X."/>
            <person name="Fan W."/>
            <person name="Lucas W.J."/>
            <person name="Wang X."/>
            <person name="Xie B."/>
            <person name="Ni P."/>
            <person name="Ren Y."/>
            <person name="Zhu H."/>
            <person name="Li J."/>
            <person name="Lin K."/>
            <person name="Jin W."/>
            <person name="Fei Z."/>
            <person name="Li G."/>
            <person name="Staub J."/>
            <person name="Kilian A."/>
            <person name="van der Vossen E.A."/>
            <person name="Wu Y."/>
            <person name="Guo J."/>
            <person name="He J."/>
            <person name="Jia Z."/>
            <person name="Ren Y."/>
            <person name="Tian G."/>
            <person name="Lu Y."/>
            <person name="Ruan J."/>
            <person name="Qian W."/>
            <person name="Wang M."/>
            <person name="Huang Q."/>
            <person name="Li B."/>
            <person name="Xuan Z."/>
            <person name="Cao J."/>
            <person name="Asan"/>
            <person name="Wu Z."/>
            <person name="Zhang J."/>
            <person name="Cai Q."/>
            <person name="Bai Y."/>
            <person name="Zhao B."/>
            <person name="Han Y."/>
            <person name="Li Y."/>
            <person name="Li X."/>
            <person name="Wang S."/>
            <person name="Shi Q."/>
            <person name="Liu S."/>
            <person name="Cho W.K."/>
            <person name="Kim J.Y."/>
            <person name="Xu Y."/>
            <person name="Heller-Uszynska K."/>
            <person name="Miao H."/>
            <person name="Cheng Z."/>
            <person name="Zhang S."/>
            <person name="Wu J."/>
            <person name="Yang Y."/>
            <person name="Kang H."/>
            <person name="Li M."/>
            <person name="Liang H."/>
            <person name="Ren X."/>
            <person name="Shi Z."/>
            <person name="Wen M."/>
            <person name="Jian M."/>
            <person name="Yang H."/>
            <person name="Zhang G."/>
            <person name="Yang Z."/>
            <person name="Chen R."/>
            <person name="Liu S."/>
            <person name="Li J."/>
            <person name="Ma L."/>
            <person name="Liu H."/>
            <person name="Zhou Y."/>
            <person name="Zhao J."/>
            <person name="Fang X."/>
            <person name="Li G."/>
            <person name="Fang L."/>
            <person name="Li Y."/>
            <person name="Liu D."/>
            <person name="Zheng H."/>
            <person name="Zhang Y."/>
            <person name="Qin N."/>
            <person name="Li Z."/>
            <person name="Yang G."/>
            <person name="Yang S."/>
            <person name="Bolund L."/>
            <person name="Kristiansen K."/>
            <person name="Zheng H."/>
            <person name="Li S."/>
            <person name="Zhang X."/>
            <person name="Yang H."/>
            <person name="Wang J."/>
            <person name="Sun R."/>
            <person name="Zhang B."/>
            <person name="Jiang S."/>
            <person name="Wang J."/>
            <person name="Du Y."/>
            <person name="Li S."/>
        </authorList>
    </citation>
    <scope>NUCLEOTIDE SEQUENCE [LARGE SCALE GENOMIC DNA]</scope>
    <source>
        <strain evidence="2">cv. 9930</strain>
    </source>
</reference>
<dbReference type="EMBL" id="CM002926">
    <property type="protein sequence ID" value="KGN52296.1"/>
    <property type="molecule type" value="Genomic_DNA"/>
</dbReference>
<proteinExistence type="predicted"/>
<gene>
    <name evidence="1" type="ORF">Csa_5G623600</name>
</gene>
<sequence>MSRSLNLTQFYICFKLPLISSIHAASQHLCDTDSPSRLGFLSHTVAGVTLSLSSRLLLLGVRRRRFLISFSPLAFSQSTSRTSSHFLTRCIL</sequence>
<reference evidence="1 2" key="3">
    <citation type="journal article" date="2010" name="BMC Genomics">
        <title>Transcriptome sequencing and comparative analysis of cucumber flowers with different sex types.</title>
        <authorList>
            <person name="Guo S."/>
            <person name="Zheng Y."/>
            <person name="Joung J.G."/>
            <person name="Liu S."/>
            <person name="Zhang Z."/>
            <person name="Crasta O.R."/>
            <person name="Sobral B.W."/>
            <person name="Xu Y."/>
            <person name="Huang S."/>
            <person name="Fei Z."/>
        </authorList>
    </citation>
    <scope>NUCLEOTIDE SEQUENCE [LARGE SCALE GENOMIC DNA]</scope>
    <source>
        <strain evidence="2">cv. 9930</strain>
    </source>
</reference>
<dbReference type="Proteomes" id="UP000029981">
    <property type="component" value="Chromosome 5"/>
</dbReference>
<protein>
    <submittedName>
        <fullName evidence="1">Uncharacterized protein</fullName>
    </submittedName>
</protein>
<dbReference type="AlphaFoldDB" id="A0A0A0KWV6"/>
<organism evidence="1 2">
    <name type="scientific">Cucumis sativus</name>
    <name type="common">Cucumber</name>
    <dbReference type="NCBI Taxonomy" id="3659"/>
    <lineage>
        <taxon>Eukaryota</taxon>
        <taxon>Viridiplantae</taxon>
        <taxon>Streptophyta</taxon>
        <taxon>Embryophyta</taxon>
        <taxon>Tracheophyta</taxon>
        <taxon>Spermatophyta</taxon>
        <taxon>Magnoliopsida</taxon>
        <taxon>eudicotyledons</taxon>
        <taxon>Gunneridae</taxon>
        <taxon>Pentapetalae</taxon>
        <taxon>rosids</taxon>
        <taxon>fabids</taxon>
        <taxon>Cucurbitales</taxon>
        <taxon>Cucurbitaceae</taxon>
        <taxon>Benincaseae</taxon>
        <taxon>Cucumis</taxon>
    </lineage>
</organism>
<evidence type="ECO:0000313" key="1">
    <source>
        <dbReference type="EMBL" id="KGN52296.1"/>
    </source>
</evidence>
<dbReference type="Gramene" id="KGN52296">
    <property type="protein sequence ID" value="KGN52296"/>
    <property type="gene ID" value="Csa_5G623600"/>
</dbReference>
<accession>A0A0A0KWV6</accession>
<reference evidence="1 2" key="2">
    <citation type="journal article" date="2009" name="PLoS ONE">
        <title>An integrated genetic and cytogenetic map of the cucumber genome.</title>
        <authorList>
            <person name="Ren Y."/>
            <person name="Zhang Z."/>
            <person name="Liu J."/>
            <person name="Staub J.E."/>
            <person name="Han Y."/>
            <person name="Cheng Z."/>
            <person name="Li X."/>
            <person name="Lu J."/>
            <person name="Miao H."/>
            <person name="Kang H."/>
            <person name="Xie B."/>
            <person name="Gu X."/>
            <person name="Wang X."/>
            <person name="Du Y."/>
            <person name="Jin W."/>
            <person name="Huang S."/>
        </authorList>
    </citation>
    <scope>NUCLEOTIDE SEQUENCE [LARGE SCALE GENOMIC DNA]</scope>
    <source>
        <strain evidence="2">cv. 9930</strain>
    </source>
</reference>
<reference evidence="1 2" key="4">
    <citation type="journal article" date="2011" name="BMC Genomics">
        <title>RNA-Seq improves annotation of protein-coding genes in the cucumber genome.</title>
        <authorList>
            <person name="Li Z."/>
            <person name="Zhang Z."/>
            <person name="Yan P."/>
            <person name="Huang S."/>
            <person name="Fei Z."/>
            <person name="Lin K."/>
        </authorList>
    </citation>
    <scope>NUCLEOTIDE SEQUENCE [LARGE SCALE GENOMIC DNA]</scope>
    <source>
        <strain evidence="2">cv. 9930</strain>
    </source>
</reference>
<keyword evidence="2" id="KW-1185">Reference proteome</keyword>
<evidence type="ECO:0000313" key="2">
    <source>
        <dbReference type="Proteomes" id="UP000029981"/>
    </source>
</evidence>